<protein>
    <recommendedName>
        <fullName evidence="4">Lipoprotein</fullName>
    </recommendedName>
</protein>
<keyword evidence="3" id="KW-1185">Reference proteome</keyword>
<feature type="chain" id="PRO_5017386987" description="Lipoprotein" evidence="1">
    <location>
        <begin position="21"/>
        <end position="101"/>
    </location>
</feature>
<dbReference type="RefSeq" id="WP_091191806.1">
    <property type="nucleotide sequence ID" value="NZ_FOVE01000004.1"/>
</dbReference>
<evidence type="ECO:0000313" key="3">
    <source>
        <dbReference type="Proteomes" id="UP000242869"/>
    </source>
</evidence>
<dbReference type="AlphaFoldDB" id="A0A1I4WZH5"/>
<proteinExistence type="predicted"/>
<evidence type="ECO:0008006" key="4">
    <source>
        <dbReference type="Google" id="ProtNLM"/>
    </source>
</evidence>
<dbReference type="Proteomes" id="UP000242869">
    <property type="component" value="Unassembled WGS sequence"/>
</dbReference>
<dbReference type="PROSITE" id="PS51257">
    <property type="entry name" value="PROKAR_LIPOPROTEIN"/>
    <property type="match status" value="1"/>
</dbReference>
<dbReference type="EMBL" id="FOVE01000004">
    <property type="protein sequence ID" value="SFN18633.1"/>
    <property type="molecule type" value="Genomic_DNA"/>
</dbReference>
<evidence type="ECO:0000256" key="1">
    <source>
        <dbReference type="SAM" id="SignalP"/>
    </source>
</evidence>
<accession>A0A1I4WZH5</accession>
<keyword evidence="1" id="KW-0732">Signal</keyword>
<name>A0A1I4WZH5_9NEIS</name>
<organism evidence="2 3">
    <name type="scientific">Formivibrio citricus</name>
    <dbReference type="NCBI Taxonomy" id="83765"/>
    <lineage>
        <taxon>Bacteria</taxon>
        <taxon>Pseudomonadati</taxon>
        <taxon>Pseudomonadota</taxon>
        <taxon>Betaproteobacteria</taxon>
        <taxon>Neisseriales</taxon>
        <taxon>Chitinibacteraceae</taxon>
        <taxon>Formivibrio</taxon>
    </lineage>
</organism>
<gene>
    <name evidence="2" type="ORF">SAMN05660284_00800</name>
</gene>
<sequence length="101" mass="10194">MRNLSIKLILAGLGICAALAGCASSTPVLDSKFGDAVTAAKAQQTLHPDAPLNKKAATGLDGKGADTVVDKYHKSFETQQPATNTFTIGIGSGSSGSTTSK</sequence>
<dbReference type="OrthoDB" id="8537668at2"/>
<reference evidence="3" key="1">
    <citation type="submission" date="2016-10" db="EMBL/GenBank/DDBJ databases">
        <authorList>
            <person name="Varghese N."/>
            <person name="Submissions S."/>
        </authorList>
    </citation>
    <scope>NUCLEOTIDE SEQUENCE [LARGE SCALE GENOMIC DNA]</scope>
    <source>
        <strain evidence="3">DSM 6150</strain>
    </source>
</reference>
<evidence type="ECO:0000313" key="2">
    <source>
        <dbReference type="EMBL" id="SFN18633.1"/>
    </source>
</evidence>
<feature type="signal peptide" evidence="1">
    <location>
        <begin position="1"/>
        <end position="20"/>
    </location>
</feature>
<dbReference type="STRING" id="83765.SAMN05660284_00800"/>